<dbReference type="GO" id="GO:0004114">
    <property type="term" value="F:3',5'-cyclic-nucleotide phosphodiesterase activity"/>
    <property type="evidence" value="ECO:0007669"/>
    <property type="project" value="InterPro"/>
</dbReference>
<evidence type="ECO:0000256" key="1">
    <source>
        <dbReference type="ARBA" id="ARBA00022535"/>
    </source>
</evidence>
<dbReference type="AlphaFoldDB" id="A0A7I8VWR8"/>
<feature type="binding site" evidence="5">
    <location>
        <position position="513"/>
    </location>
    <ligand>
        <name>Zn(2+)</name>
        <dbReference type="ChEBI" id="CHEBI:29105"/>
        <label>1</label>
    </ligand>
</feature>
<evidence type="ECO:0000313" key="8">
    <source>
        <dbReference type="Proteomes" id="UP000549394"/>
    </source>
</evidence>
<sequence length="686" mass="80008">MSTRASILRDKDEEERIERYLIRNPSFLDKFVSKNANSERIDAWKETKKRPSRRISLGSQQNDIRRKFFESAKYITDSADSVNFLHRLGETLSQIFSADGYNAYPYDDGNQTIYFSSPNRGNKANSLLSWRIEPGGNIAAYSAFKNQVIRVNCSKDLQIDENFPEGLNSNICDEEETSILTCPIINIEESQLIGVIEIYRISLNFPFTETEENFLTTISYQSDMLFYGFELKRLQRQQDKLNKFTISTIKSLYNEKFPIDDVLNKILRISKELLGAEKSLIFLVDQKNNEVYSKNFEEFTNETHKGSLEIRYSADVGCIGWTVRNGKILNITDTIQDSRCNGSMNDDLDFNIKTTLCCPIIIRRRTIGVLQLINKIDGRFLKEDENLIENISTCCALTLQYAKIIDKFNSLKLRNQIAYDTLHYQVTATPEEIESLRKEKIPESFPVLTKFDFSPWSIKSEKRPVIVLFMFKELMVMVQKSRPDMKFNLQTMMKFVLTVRKHYRNIPYHNWAHAFSVANAAYSILKSTSHQFRPLEVMAIYIACLCHDVDHRGYTNQHLVNRKAPLALMYPTSTMEQHHFQQTTVILQYPEHNIFEYFTPDEYEEVLLIMKHCILATDLALYFGNRAKLREIYDSGKFGWNDRQSRNLTMAITMTTSDLCNMYKPWSLQLQLVFVVMEEFWNQVIP</sequence>
<keyword evidence="8" id="KW-1185">Reference proteome</keyword>
<dbReference type="Pfam" id="PF00233">
    <property type="entry name" value="PDEase_I"/>
    <property type="match status" value="1"/>
</dbReference>
<dbReference type="EMBL" id="CAJFCJ010000009">
    <property type="protein sequence ID" value="CAD5119033.1"/>
    <property type="molecule type" value="Genomic_DNA"/>
</dbReference>
<dbReference type="Gene3D" id="1.10.1300.10">
    <property type="entry name" value="3'5'-cyclic nucleotide phosphodiesterase, catalytic domain"/>
    <property type="match status" value="1"/>
</dbReference>
<feature type="binding site" evidence="5">
    <location>
        <position position="548"/>
    </location>
    <ligand>
        <name>Zn(2+)</name>
        <dbReference type="ChEBI" id="CHEBI:29105"/>
        <label>1</label>
    </ligand>
</feature>
<dbReference type="OrthoDB" id="295473at2759"/>
<dbReference type="SMART" id="SM00471">
    <property type="entry name" value="HDc"/>
    <property type="match status" value="1"/>
</dbReference>
<dbReference type="PROSITE" id="PS51845">
    <property type="entry name" value="PDEASE_I_2"/>
    <property type="match status" value="1"/>
</dbReference>
<name>A0A7I8VWR8_9ANNE</name>
<dbReference type="CDD" id="cd00077">
    <property type="entry name" value="HDc"/>
    <property type="match status" value="1"/>
</dbReference>
<dbReference type="PRINTS" id="PR00387">
    <property type="entry name" value="PDIESTERASE1"/>
</dbReference>
<evidence type="ECO:0000256" key="4">
    <source>
        <dbReference type="PIRSR" id="PIRSR623088-1"/>
    </source>
</evidence>
<dbReference type="GO" id="GO:0007165">
    <property type="term" value="P:signal transduction"/>
    <property type="evidence" value="ECO:0007669"/>
    <property type="project" value="InterPro"/>
</dbReference>
<dbReference type="InterPro" id="IPR029016">
    <property type="entry name" value="GAF-like_dom_sf"/>
</dbReference>
<evidence type="ECO:0000259" key="6">
    <source>
        <dbReference type="PROSITE" id="PS51845"/>
    </source>
</evidence>
<dbReference type="Pfam" id="PF01590">
    <property type="entry name" value="GAF"/>
    <property type="match status" value="2"/>
</dbReference>
<comment type="caution">
    <text evidence="7">The sequence shown here is derived from an EMBL/GenBank/DDBJ whole genome shotgun (WGS) entry which is preliminary data.</text>
</comment>
<feature type="binding site" evidence="5">
    <location>
        <position position="548"/>
    </location>
    <ligand>
        <name>Zn(2+)</name>
        <dbReference type="ChEBI" id="CHEBI:29105"/>
        <label>2</label>
    </ligand>
</feature>
<keyword evidence="3" id="KW-0378">Hydrolase</keyword>
<evidence type="ECO:0000313" key="7">
    <source>
        <dbReference type="EMBL" id="CAD5119033.1"/>
    </source>
</evidence>
<dbReference type="SUPFAM" id="SSF109604">
    <property type="entry name" value="HD-domain/PDEase-like"/>
    <property type="match status" value="1"/>
</dbReference>
<protein>
    <submittedName>
        <fullName evidence="7">DgyrCDS7683</fullName>
    </submittedName>
</protein>
<dbReference type="InterPro" id="IPR023088">
    <property type="entry name" value="PDEase"/>
</dbReference>
<evidence type="ECO:0000256" key="3">
    <source>
        <dbReference type="ARBA" id="ARBA00022801"/>
    </source>
</evidence>
<dbReference type="InterPro" id="IPR036971">
    <property type="entry name" value="PDEase_catalytic_dom_sf"/>
</dbReference>
<feature type="binding site" evidence="5">
    <location>
        <position position="658"/>
    </location>
    <ligand>
        <name>Zn(2+)</name>
        <dbReference type="ChEBI" id="CHEBI:29105"/>
        <label>1</label>
    </ligand>
</feature>
<proteinExistence type="predicted"/>
<dbReference type="GO" id="GO:0046872">
    <property type="term" value="F:metal ion binding"/>
    <property type="evidence" value="ECO:0007669"/>
    <property type="project" value="UniProtKB-KW"/>
</dbReference>
<feature type="domain" description="PDEase" evidence="6">
    <location>
        <begin position="429"/>
        <end position="686"/>
    </location>
</feature>
<keyword evidence="1" id="KW-0140">cGMP</keyword>
<dbReference type="Proteomes" id="UP000549394">
    <property type="component" value="Unassembled WGS sequence"/>
</dbReference>
<dbReference type="InterPro" id="IPR003018">
    <property type="entry name" value="GAF"/>
</dbReference>
<keyword evidence="2 5" id="KW-0479">Metal-binding</keyword>
<dbReference type="InterPro" id="IPR003607">
    <property type="entry name" value="HD/PDEase_dom"/>
</dbReference>
<feature type="binding site" evidence="5">
    <location>
        <position position="547"/>
    </location>
    <ligand>
        <name>Zn(2+)</name>
        <dbReference type="ChEBI" id="CHEBI:29105"/>
        <label>1</label>
    </ligand>
</feature>
<gene>
    <name evidence="7" type="ORF">DGYR_LOCUS7327</name>
</gene>
<evidence type="ECO:0000256" key="5">
    <source>
        <dbReference type="PIRSR" id="PIRSR623088-3"/>
    </source>
</evidence>
<organism evidence="7 8">
    <name type="scientific">Dimorphilus gyrociliatus</name>
    <dbReference type="NCBI Taxonomy" id="2664684"/>
    <lineage>
        <taxon>Eukaryota</taxon>
        <taxon>Metazoa</taxon>
        <taxon>Spiralia</taxon>
        <taxon>Lophotrochozoa</taxon>
        <taxon>Annelida</taxon>
        <taxon>Polychaeta</taxon>
        <taxon>Polychaeta incertae sedis</taxon>
        <taxon>Dinophilidae</taxon>
        <taxon>Dimorphilus</taxon>
    </lineage>
</organism>
<accession>A0A7I8VWR8</accession>
<dbReference type="Gene3D" id="3.30.450.40">
    <property type="match status" value="2"/>
</dbReference>
<reference evidence="7 8" key="1">
    <citation type="submission" date="2020-08" db="EMBL/GenBank/DDBJ databases">
        <authorList>
            <person name="Hejnol A."/>
        </authorList>
    </citation>
    <scope>NUCLEOTIDE SEQUENCE [LARGE SCALE GENOMIC DNA]</scope>
</reference>
<dbReference type="SMART" id="SM00065">
    <property type="entry name" value="GAF"/>
    <property type="match status" value="2"/>
</dbReference>
<dbReference type="SUPFAM" id="SSF55781">
    <property type="entry name" value="GAF domain-like"/>
    <property type="match status" value="2"/>
</dbReference>
<feature type="active site" description="Proton donor" evidence="4">
    <location>
        <position position="509"/>
    </location>
</feature>
<evidence type="ECO:0000256" key="2">
    <source>
        <dbReference type="ARBA" id="ARBA00022723"/>
    </source>
</evidence>
<dbReference type="InterPro" id="IPR002073">
    <property type="entry name" value="PDEase_catalytic_dom"/>
</dbReference>
<dbReference type="PANTHER" id="PTHR11347">
    <property type="entry name" value="CYCLIC NUCLEOTIDE PHOSPHODIESTERASE"/>
    <property type="match status" value="1"/>
</dbReference>